<proteinExistence type="predicted"/>
<dbReference type="InterPro" id="IPR046341">
    <property type="entry name" value="SET_dom_sf"/>
</dbReference>
<reference evidence="2 3" key="1">
    <citation type="journal article" date="2011" name="PLoS Genet.">
        <title>Genomic analysis of the necrotrophic fungal pathogens Sclerotinia sclerotiorum and Botrytis cinerea.</title>
        <authorList>
            <person name="Amselem J."/>
            <person name="Cuomo C.A."/>
            <person name="van Kan J.A."/>
            <person name="Viaud M."/>
            <person name="Benito E.P."/>
            <person name="Couloux A."/>
            <person name="Coutinho P.M."/>
            <person name="de Vries R.P."/>
            <person name="Dyer P.S."/>
            <person name="Fillinger S."/>
            <person name="Fournier E."/>
            <person name="Gout L."/>
            <person name="Hahn M."/>
            <person name="Kohn L."/>
            <person name="Lapalu N."/>
            <person name="Plummer K.M."/>
            <person name="Pradier J.M."/>
            <person name="Quevillon E."/>
            <person name="Sharon A."/>
            <person name="Simon A."/>
            <person name="ten Have A."/>
            <person name="Tudzynski B."/>
            <person name="Tudzynski P."/>
            <person name="Wincker P."/>
            <person name="Andrew M."/>
            <person name="Anthouard V."/>
            <person name="Beever R.E."/>
            <person name="Beffa R."/>
            <person name="Benoit I."/>
            <person name="Bouzid O."/>
            <person name="Brault B."/>
            <person name="Chen Z."/>
            <person name="Choquer M."/>
            <person name="Collemare J."/>
            <person name="Cotton P."/>
            <person name="Danchin E.G."/>
            <person name="Da Silva C."/>
            <person name="Gautier A."/>
            <person name="Giraud C."/>
            <person name="Giraud T."/>
            <person name="Gonzalez C."/>
            <person name="Grossetete S."/>
            <person name="Guldener U."/>
            <person name="Henrissat B."/>
            <person name="Howlett B.J."/>
            <person name="Kodira C."/>
            <person name="Kretschmer M."/>
            <person name="Lappartient A."/>
            <person name="Leroch M."/>
            <person name="Levis C."/>
            <person name="Mauceli E."/>
            <person name="Neuveglise C."/>
            <person name="Oeser B."/>
            <person name="Pearson M."/>
            <person name="Poulain J."/>
            <person name="Poussereau N."/>
            <person name="Quesneville H."/>
            <person name="Rascle C."/>
            <person name="Schumacher J."/>
            <person name="Segurens B."/>
            <person name="Sexton A."/>
            <person name="Silva E."/>
            <person name="Sirven C."/>
            <person name="Soanes D.M."/>
            <person name="Talbot N.J."/>
            <person name="Templeton M."/>
            <person name="Yandava C."/>
            <person name="Yarden O."/>
            <person name="Zeng Q."/>
            <person name="Rollins J.A."/>
            <person name="Lebrun M.H."/>
            <person name="Dickman M."/>
        </authorList>
    </citation>
    <scope>NUCLEOTIDE SEQUENCE [LARGE SCALE GENOMIC DNA]</scope>
    <source>
        <strain evidence="2 3">B05.10</strain>
    </source>
</reference>
<evidence type="ECO:0000313" key="3">
    <source>
        <dbReference type="Proteomes" id="UP000001798"/>
    </source>
</evidence>
<sequence>MAPSQPLPKNWPSQIPYLTAPTYCTTMSPSHLKMLRTPTADSLPVPASHARGPSPLVKITPISDPSHPANGQCGLFATRDLRPGTFILQYIGEVHAPSTSGDEKMRKLVEWHEKSDYDLSLDREGGIGVDAQGKGNEARFINDFRGVSIGGERARVNAEFKEIWDSGRGERGMGVWVLGEKAGGGKGKGVGKWKGIKKGEEILVSYGRGFWGARRGEDEWTEAGGETPGSNLKT</sequence>
<evidence type="ECO:0000313" key="2">
    <source>
        <dbReference type="EMBL" id="ATZ56455.1"/>
    </source>
</evidence>
<dbReference type="SUPFAM" id="SSF82199">
    <property type="entry name" value="SET domain"/>
    <property type="match status" value="1"/>
</dbReference>
<dbReference type="Proteomes" id="UP000001798">
    <property type="component" value="Chromosome 13"/>
</dbReference>
<dbReference type="KEGG" id="bfu:BCIN_13g02930"/>
<dbReference type="PROSITE" id="PS50280">
    <property type="entry name" value="SET"/>
    <property type="match status" value="1"/>
</dbReference>
<dbReference type="Pfam" id="PF00856">
    <property type="entry name" value="SET"/>
    <property type="match status" value="1"/>
</dbReference>
<reference evidence="2 3" key="2">
    <citation type="journal article" date="2012" name="Eukaryot. Cell">
        <title>Genome update of Botrytis cinerea strains B05.10 and T4.</title>
        <authorList>
            <person name="Staats M."/>
            <person name="van Kan J.A."/>
        </authorList>
    </citation>
    <scope>NUCLEOTIDE SEQUENCE [LARGE SCALE GENOMIC DNA]</scope>
    <source>
        <strain evidence="2 3">B05.10</strain>
    </source>
</reference>
<feature type="domain" description="SET" evidence="1">
    <location>
        <begin position="55"/>
        <end position="207"/>
    </location>
</feature>
<dbReference type="InterPro" id="IPR001214">
    <property type="entry name" value="SET_dom"/>
</dbReference>
<dbReference type="RefSeq" id="XP_001545074.2">
    <property type="nucleotide sequence ID" value="XM_001545024.2"/>
</dbReference>
<dbReference type="Gene3D" id="2.170.270.10">
    <property type="entry name" value="SET domain"/>
    <property type="match status" value="1"/>
</dbReference>
<protein>
    <recommendedName>
        <fullName evidence="1">SET domain-containing protein</fullName>
    </recommendedName>
</protein>
<dbReference type="OrthoDB" id="5792673at2759"/>
<dbReference type="EMBL" id="CP009817">
    <property type="protein sequence ID" value="ATZ56455.1"/>
    <property type="molecule type" value="Genomic_DNA"/>
</dbReference>
<accession>A0A384K0U7</accession>
<organism evidence="2 3">
    <name type="scientific">Botryotinia fuckeliana (strain B05.10)</name>
    <name type="common">Noble rot fungus</name>
    <name type="synonym">Botrytis cinerea</name>
    <dbReference type="NCBI Taxonomy" id="332648"/>
    <lineage>
        <taxon>Eukaryota</taxon>
        <taxon>Fungi</taxon>
        <taxon>Dikarya</taxon>
        <taxon>Ascomycota</taxon>
        <taxon>Pezizomycotina</taxon>
        <taxon>Leotiomycetes</taxon>
        <taxon>Helotiales</taxon>
        <taxon>Sclerotiniaceae</taxon>
        <taxon>Botrytis</taxon>
    </lineage>
</organism>
<reference evidence="2 3" key="3">
    <citation type="journal article" date="2017" name="Mol. Plant Pathol.">
        <title>A gapless genome sequence of the fungus Botrytis cinerea.</title>
        <authorList>
            <person name="Van Kan J.A."/>
            <person name="Stassen J.H."/>
            <person name="Mosbach A."/>
            <person name="Van Der Lee T.A."/>
            <person name="Faino L."/>
            <person name="Farmer A.D."/>
            <person name="Papasotiriou D.G."/>
            <person name="Zhou S."/>
            <person name="Seidl M.F."/>
            <person name="Cottam E."/>
            <person name="Edel D."/>
            <person name="Hahn M."/>
            <person name="Schwartz D.C."/>
            <person name="Dietrich R.A."/>
            <person name="Widdison S."/>
            <person name="Scalliet G."/>
        </authorList>
    </citation>
    <scope>NUCLEOTIDE SEQUENCE [LARGE SCALE GENOMIC DNA]</scope>
    <source>
        <strain evidence="2 3">B05.10</strain>
    </source>
</reference>
<name>A0A384K0U7_BOTFB</name>
<keyword evidence="3" id="KW-1185">Reference proteome</keyword>
<dbReference type="GeneID" id="5425527"/>
<gene>
    <name evidence="2" type="ORF">BCIN_13g02930</name>
</gene>
<dbReference type="AlphaFoldDB" id="A0A384K0U7"/>
<evidence type="ECO:0000259" key="1">
    <source>
        <dbReference type="PROSITE" id="PS50280"/>
    </source>
</evidence>
<dbReference type="VEuPathDB" id="FungiDB:Bcin13g02930"/>